<evidence type="ECO:0000313" key="10">
    <source>
        <dbReference type="EMBL" id="MBC8589523.1"/>
    </source>
</evidence>
<dbReference type="InterPro" id="IPR005746">
    <property type="entry name" value="Thioredoxin"/>
</dbReference>
<proteinExistence type="inferred from homology"/>
<dbReference type="RefSeq" id="WP_262430989.1">
    <property type="nucleotide sequence ID" value="NZ_JACRTG010000034.1"/>
</dbReference>
<evidence type="ECO:0000256" key="1">
    <source>
        <dbReference type="ARBA" id="ARBA00008987"/>
    </source>
</evidence>
<sequence length="105" mass="11943">MIELNKENFEQEVLKSEGYVLVDYWSPSCEPCKALMPHVHEYENTYGDKIKFASLDITIARRLAISQKVLGLPVIAIYKDGEKIDSVVADDANPKSVEGMLKKYY</sequence>
<evidence type="ECO:0000256" key="8">
    <source>
        <dbReference type="PIRSR" id="PIRSR000077-4"/>
    </source>
</evidence>
<dbReference type="EMBL" id="JACRTG010000034">
    <property type="protein sequence ID" value="MBC8589523.1"/>
    <property type="molecule type" value="Genomic_DNA"/>
</dbReference>
<keyword evidence="2" id="KW-0813">Transport</keyword>
<dbReference type="InterPro" id="IPR036249">
    <property type="entry name" value="Thioredoxin-like_sf"/>
</dbReference>
<dbReference type="PANTHER" id="PTHR45663">
    <property type="entry name" value="GEO12009P1"/>
    <property type="match status" value="1"/>
</dbReference>
<keyword evidence="3" id="KW-0249">Electron transport</keyword>
<dbReference type="PIRSF" id="PIRSF000077">
    <property type="entry name" value="Thioredoxin"/>
    <property type="match status" value="1"/>
</dbReference>
<feature type="site" description="Contributes to redox potential value" evidence="7">
    <location>
        <position position="30"/>
    </location>
</feature>
<dbReference type="CDD" id="cd02947">
    <property type="entry name" value="TRX_family"/>
    <property type="match status" value="1"/>
</dbReference>
<feature type="active site" description="Nucleophile" evidence="7">
    <location>
        <position position="32"/>
    </location>
</feature>
<protein>
    <recommendedName>
        <fullName evidence="6">Thioredoxin</fullName>
    </recommendedName>
</protein>
<evidence type="ECO:0000256" key="5">
    <source>
        <dbReference type="ARBA" id="ARBA00023284"/>
    </source>
</evidence>
<reference evidence="10" key="1">
    <citation type="submission" date="2020-08" db="EMBL/GenBank/DDBJ databases">
        <title>Genome public.</title>
        <authorList>
            <person name="Liu C."/>
            <person name="Sun Q."/>
        </authorList>
    </citation>
    <scope>NUCLEOTIDE SEQUENCE</scope>
    <source>
        <strain evidence="10">BX21</strain>
    </source>
</reference>
<accession>A0A926EWC2</accession>
<dbReference type="NCBIfam" id="NF047697">
    <property type="entry name" value="ThioredTrxAClost"/>
    <property type="match status" value="1"/>
</dbReference>
<organism evidence="10 11">
    <name type="scientific">Paratissierella segnis</name>
    <dbReference type="NCBI Taxonomy" id="2763679"/>
    <lineage>
        <taxon>Bacteria</taxon>
        <taxon>Bacillati</taxon>
        <taxon>Bacillota</taxon>
        <taxon>Tissierellia</taxon>
        <taxon>Tissierellales</taxon>
        <taxon>Tissierellaceae</taxon>
        <taxon>Paratissierella</taxon>
    </lineage>
</organism>
<evidence type="ECO:0000256" key="6">
    <source>
        <dbReference type="PIRNR" id="PIRNR000077"/>
    </source>
</evidence>
<evidence type="ECO:0000256" key="2">
    <source>
        <dbReference type="ARBA" id="ARBA00022448"/>
    </source>
</evidence>
<evidence type="ECO:0000256" key="3">
    <source>
        <dbReference type="ARBA" id="ARBA00022982"/>
    </source>
</evidence>
<dbReference type="Gene3D" id="3.40.30.10">
    <property type="entry name" value="Glutaredoxin"/>
    <property type="match status" value="1"/>
</dbReference>
<feature type="domain" description="Thioredoxin" evidence="9">
    <location>
        <begin position="1"/>
        <end position="105"/>
    </location>
</feature>
<dbReference type="AlphaFoldDB" id="A0A926EWC2"/>
<comment type="similarity">
    <text evidence="1 6">Belongs to the thioredoxin family.</text>
</comment>
<feature type="disulfide bond" description="Redox-active" evidence="8">
    <location>
        <begin position="29"/>
        <end position="32"/>
    </location>
</feature>
<dbReference type="PANTHER" id="PTHR45663:SF11">
    <property type="entry name" value="GEO12009P1"/>
    <property type="match status" value="1"/>
</dbReference>
<name>A0A926EWC2_9FIRM</name>
<dbReference type="GO" id="GO:0005829">
    <property type="term" value="C:cytosol"/>
    <property type="evidence" value="ECO:0007669"/>
    <property type="project" value="TreeGrafter"/>
</dbReference>
<feature type="site" description="Deprotonates C-terminal active site Cys" evidence="7">
    <location>
        <position position="23"/>
    </location>
</feature>
<dbReference type="GO" id="GO:0015035">
    <property type="term" value="F:protein-disulfide reductase activity"/>
    <property type="evidence" value="ECO:0007669"/>
    <property type="project" value="InterPro"/>
</dbReference>
<evidence type="ECO:0000256" key="4">
    <source>
        <dbReference type="ARBA" id="ARBA00023157"/>
    </source>
</evidence>
<comment type="caution">
    <text evidence="10">The sequence shown here is derived from an EMBL/GenBank/DDBJ whole genome shotgun (WGS) entry which is preliminary data.</text>
</comment>
<evidence type="ECO:0000313" key="11">
    <source>
        <dbReference type="Proteomes" id="UP000601171"/>
    </source>
</evidence>
<dbReference type="Pfam" id="PF00085">
    <property type="entry name" value="Thioredoxin"/>
    <property type="match status" value="1"/>
</dbReference>
<evidence type="ECO:0000256" key="7">
    <source>
        <dbReference type="PIRSR" id="PIRSR000077-1"/>
    </source>
</evidence>
<keyword evidence="11" id="KW-1185">Reference proteome</keyword>
<keyword evidence="5 8" id="KW-0676">Redox-active center</keyword>
<dbReference type="InterPro" id="IPR013766">
    <property type="entry name" value="Thioredoxin_domain"/>
</dbReference>
<feature type="site" description="Contributes to redox potential value" evidence="7">
    <location>
        <position position="31"/>
    </location>
</feature>
<evidence type="ECO:0000259" key="9">
    <source>
        <dbReference type="PROSITE" id="PS51352"/>
    </source>
</evidence>
<dbReference type="GO" id="GO:0045454">
    <property type="term" value="P:cell redox homeostasis"/>
    <property type="evidence" value="ECO:0007669"/>
    <property type="project" value="TreeGrafter"/>
</dbReference>
<feature type="active site" description="Nucleophile" evidence="7">
    <location>
        <position position="29"/>
    </location>
</feature>
<dbReference type="SUPFAM" id="SSF52833">
    <property type="entry name" value="Thioredoxin-like"/>
    <property type="match status" value="1"/>
</dbReference>
<dbReference type="Proteomes" id="UP000601171">
    <property type="component" value="Unassembled WGS sequence"/>
</dbReference>
<gene>
    <name evidence="10" type="ORF">H8707_15010</name>
</gene>
<dbReference type="PROSITE" id="PS51352">
    <property type="entry name" value="THIOREDOXIN_2"/>
    <property type="match status" value="1"/>
</dbReference>
<keyword evidence="4 8" id="KW-1015">Disulfide bond</keyword>